<comment type="caution">
    <text evidence="2">The sequence shown here is derived from an EMBL/GenBank/DDBJ whole genome shotgun (WGS) entry which is preliminary data.</text>
</comment>
<protein>
    <submittedName>
        <fullName evidence="2">Uncharacterized protein</fullName>
    </submittedName>
</protein>
<dbReference type="PROSITE" id="PS51257">
    <property type="entry name" value="PROKAR_LIPOPROTEIN"/>
    <property type="match status" value="1"/>
</dbReference>
<evidence type="ECO:0000313" key="3">
    <source>
        <dbReference type="Proteomes" id="UP000095237"/>
    </source>
</evidence>
<evidence type="ECO:0000313" key="2">
    <source>
        <dbReference type="EMBL" id="OEG69718.1"/>
    </source>
</evidence>
<reference evidence="2 3" key="1">
    <citation type="submission" date="2015-11" db="EMBL/GenBank/DDBJ databases">
        <title>Evidence for parallel genomic evolution in an endosymbiosis of termite gut flagellates.</title>
        <authorList>
            <person name="Zheng H."/>
        </authorList>
    </citation>
    <scope>NUCLEOTIDE SEQUENCE [LARGE SCALE GENOMIC DNA]</scope>
    <source>
        <strain evidence="2 3">CET450</strain>
    </source>
</reference>
<keyword evidence="1" id="KW-0812">Transmembrane</keyword>
<dbReference type="EMBL" id="LNVX01000585">
    <property type="protein sequence ID" value="OEG69718.1"/>
    <property type="molecule type" value="Genomic_DNA"/>
</dbReference>
<dbReference type="Proteomes" id="UP000095237">
    <property type="component" value="Unassembled WGS sequence"/>
</dbReference>
<evidence type="ECO:0000256" key="1">
    <source>
        <dbReference type="SAM" id="Phobius"/>
    </source>
</evidence>
<keyword evidence="1" id="KW-1133">Transmembrane helix</keyword>
<dbReference type="AlphaFoldDB" id="A0A1E5II95"/>
<sequence>MKKTVGSMLVMAVFLLFTSTGCSKGRKLVNLADHPEAEITSQSKIETKSEEKKEKIEKTKVGYWELAVWRARAVAYTVAALISGYIVFQLADGINNFKREEKQ</sequence>
<feature type="transmembrane region" description="Helical" evidence="1">
    <location>
        <begin position="73"/>
        <end position="91"/>
    </location>
</feature>
<proteinExistence type="predicted"/>
<keyword evidence="3" id="KW-1185">Reference proteome</keyword>
<gene>
    <name evidence="2" type="ORF">ATZ36_07860</name>
</gene>
<keyword evidence="1" id="KW-0472">Membrane</keyword>
<accession>A0A1E5II95</accession>
<organism evidence="2 3">
    <name type="scientific">Endomicrobium trichonymphae</name>
    <dbReference type="NCBI Taxonomy" id="1408204"/>
    <lineage>
        <taxon>Bacteria</taxon>
        <taxon>Pseudomonadati</taxon>
        <taxon>Elusimicrobiota</taxon>
        <taxon>Endomicrobiia</taxon>
        <taxon>Endomicrobiales</taxon>
        <taxon>Endomicrobiaceae</taxon>
        <taxon>Candidatus Endomicrobiellum</taxon>
    </lineage>
</organism>
<name>A0A1E5II95_ENDTX</name>